<dbReference type="InterPro" id="IPR045001">
    <property type="entry name" value="DRG"/>
</dbReference>
<dbReference type="EMBL" id="AYLP01000071">
    <property type="protein sequence ID" value="ESS65148.1"/>
    <property type="molecule type" value="Genomic_DNA"/>
</dbReference>
<organism evidence="5 6">
    <name type="scientific">Trypanosoma cruzi Dm28c</name>
    <dbReference type="NCBI Taxonomy" id="1416333"/>
    <lineage>
        <taxon>Eukaryota</taxon>
        <taxon>Discoba</taxon>
        <taxon>Euglenozoa</taxon>
        <taxon>Kinetoplastea</taxon>
        <taxon>Metakinetoplastina</taxon>
        <taxon>Trypanosomatida</taxon>
        <taxon>Trypanosomatidae</taxon>
        <taxon>Trypanosoma</taxon>
        <taxon>Schizotrypanum</taxon>
    </lineage>
</organism>
<dbReference type="AlphaFoldDB" id="V5BKY5"/>
<dbReference type="InterPro" id="IPR004095">
    <property type="entry name" value="TGS"/>
</dbReference>
<accession>V5BKY5</accession>
<dbReference type="PROSITE" id="PS00905">
    <property type="entry name" value="GTP1_OBG"/>
    <property type="match status" value="1"/>
</dbReference>
<dbReference type="InterPro" id="IPR031662">
    <property type="entry name" value="GTP-binding_2"/>
</dbReference>
<proteinExistence type="predicted"/>
<dbReference type="CDD" id="cd01896">
    <property type="entry name" value="DRG"/>
    <property type="match status" value="1"/>
</dbReference>
<dbReference type="OrthoDB" id="603at2759"/>
<dbReference type="GO" id="GO:0003924">
    <property type="term" value="F:GTPase activity"/>
    <property type="evidence" value="ECO:0007669"/>
    <property type="project" value="InterPro"/>
</dbReference>
<dbReference type="SUPFAM" id="SSF52540">
    <property type="entry name" value="P-loop containing nucleoside triphosphate hydrolases"/>
    <property type="match status" value="1"/>
</dbReference>
<dbReference type="InterPro" id="IPR006073">
    <property type="entry name" value="GTP-bd"/>
</dbReference>
<feature type="domain" description="OBG-type G" evidence="4">
    <location>
        <begin position="188"/>
        <end position="413"/>
    </location>
</feature>
<evidence type="ECO:0000256" key="3">
    <source>
        <dbReference type="SAM" id="Phobius"/>
    </source>
</evidence>
<dbReference type="InterPro" id="IPR012675">
    <property type="entry name" value="Beta-grasp_dom_sf"/>
</dbReference>
<feature type="transmembrane region" description="Helical" evidence="3">
    <location>
        <begin position="15"/>
        <end position="38"/>
    </location>
</feature>
<dbReference type="Gene3D" id="3.10.20.30">
    <property type="match status" value="1"/>
</dbReference>
<dbReference type="Pfam" id="PF01926">
    <property type="entry name" value="MMR_HSR1"/>
    <property type="match status" value="1"/>
</dbReference>
<keyword evidence="3" id="KW-0812">Transmembrane</keyword>
<dbReference type="PANTHER" id="PTHR43127">
    <property type="entry name" value="DEVELOPMENTALLY-REGULATED GTP-BINDING PROTEIN 2"/>
    <property type="match status" value="1"/>
</dbReference>
<dbReference type="InterPro" id="IPR012676">
    <property type="entry name" value="TGS-like"/>
</dbReference>
<dbReference type="InterPro" id="IPR027417">
    <property type="entry name" value="P-loop_NTPase"/>
</dbReference>
<keyword evidence="2" id="KW-0342">GTP-binding</keyword>
<dbReference type="InterPro" id="IPR031167">
    <property type="entry name" value="G_OBG"/>
</dbReference>
<keyword evidence="1" id="KW-0547">Nucleotide-binding</keyword>
<evidence type="ECO:0000313" key="6">
    <source>
        <dbReference type="Proteomes" id="UP000017861"/>
    </source>
</evidence>
<dbReference type="SUPFAM" id="SSF81271">
    <property type="entry name" value="TGS-like"/>
    <property type="match status" value="1"/>
</dbReference>
<dbReference type="PRINTS" id="PR00326">
    <property type="entry name" value="GTP1OBG"/>
</dbReference>
<reference evidence="5 6" key="1">
    <citation type="journal article" date="2014" name="Genome Announc.">
        <title>Trypanosoma cruzi Clone Dm28c Draft Genome Sequence.</title>
        <authorList>
            <person name="Grisard E.C."/>
            <person name="Teixeira S.M."/>
            <person name="de Almeida L.G."/>
            <person name="Stoco P.H."/>
            <person name="Gerber A.L."/>
            <person name="Talavera-Lopez C."/>
            <person name="Lima O.C."/>
            <person name="Andersson B."/>
            <person name="de Vasconcelos A.T."/>
        </authorList>
    </citation>
    <scope>NUCLEOTIDE SEQUENCE [LARGE SCALE GENOMIC DNA]</scope>
    <source>
        <strain evidence="5 6">Dm28c</strain>
    </source>
</reference>
<dbReference type="Pfam" id="PF02824">
    <property type="entry name" value="TGS"/>
    <property type="match status" value="1"/>
</dbReference>
<keyword evidence="3" id="KW-1133">Transmembrane helix</keyword>
<dbReference type="FunFam" id="3.10.20.30:FF:000003">
    <property type="entry name" value="Developmentally-regulated GTP-binding protein 1"/>
    <property type="match status" value="1"/>
</dbReference>
<dbReference type="Gene3D" id="6.10.140.1070">
    <property type="match status" value="2"/>
</dbReference>
<sequence>MSVLQQLFELHASSFYFYPALFCWRACELSCFFVVVFLCMPPLALSDLCPVHLVPAMAAAGREQKLSSAQPSLLLLLLFFLCLGSCVYFFGANYIYEKVRLCCAGVEVTCARVSINILHTRTHVMSNLQKINDIEAEIARTQKNKATMAHLCQLKARLAQLKRDLIASESKKSGGKGEGFDVQRTGDARIGFIGFPSVGKSTLLTKLTSTHSEVAAYEFTTLTCVPGVVNYRGAKLQMLDLPGIIEGAKDGKGRGRQVIAVARTCSLILIVLDIAKPLQHKLIIERELDGFGIRLNKQPPNIDIRKKDRGGISISSTCPLTQLDNETIKAILTEYRMSNADVMFRGDYAADDLIDVIEGNRIYIPCLYVLNKIDQISIEELDIVARIPHNCPISAHHGWNLDGLLECVWDHLNFIRLYTKPKGQMPDYDEPVILKRTPQPTVERFCLRLHRQMMKSFKHAWVWGSSVKHQPQRVGKDHLLEDEDVVQVVKKV</sequence>
<gene>
    <name evidence="5" type="ORF">TCDM_06584</name>
</gene>
<evidence type="ECO:0000259" key="4">
    <source>
        <dbReference type="PROSITE" id="PS51710"/>
    </source>
</evidence>
<dbReference type="FunFam" id="3.40.50.300:FF:000740">
    <property type="entry name" value="Putative GTP-binding protein 1"/>
    <property type="match status" value="1"/>
</dbReference>
<dbReference type="PROSITE" id="PS51710">
    <property type="entry name" value="G_OBG"/>
    <property type="match status" value="1"/>
</dbReference>
<feature type="transmembrane region" description="Helical" evidence="3">
    <location>
        <begin position="73"/>
        <end position="96"/>
    </location>
</feature>
<evidence type="ECO:0000256" key="2">
    <source>
        <dbReference type="ARBA" id="ARBA00023134"/>
    </source>
</evidence>
<dbReference type="InterPro" id="IPR005225">
    <property type="entry name" value="Small_GTP-bd"/>
</dbReference>
<dbReference type="NCBIfam" id="TIGR00231">
    <property type="entry name" value="small_GTP"/>
    <property type="match status" value="1"/>
</dbReference>
<dbReference type="InterPro" id="IPR006074">
    <property type="entry name" value="GTP1-OBG_CS"/>
</dbReference>
<dbReference type="Proteomes" id="UP000017861">
    <property type="component" value="Unassembled WGS sequence"/>
</dbReference>
<keyword evidence="3" id="KW-0472">Membrane</keyword>
<dbReference type="CDD" id="cd17230">
    <property type="entry name" value="TGS_DRG1"/>
    <property type="match status" value="1"/>
</dbReference>
<comment type="caution">
    <text evidence="5">The sequence shown here is derived from an EMBL/GenBank/DDBJ whole genome shotgun (WGS) entry which is preliminary data.</text>
</comment>
<protein>
    <submittedName>
        <fullName evidence="5">Developmentally regulated GTP-binding protein</fullName>
    </submittedName>
</protein>
<evidence type="ECO:0000313" key="5">
    <source>
        <dbReference type="EMBL" id="ESS65148.1"/>
    </source>
</evidence>
<dbReference type="GO" id="GO:0005525">
    <property type="term" value="F:GTP binding"/>
    <property type="evidence" value="ECO:0007669"/>
    <property type="project" value="UniProtKB-KW"/>
</dbReference>
<evidence type="ECO:0000256" key="1">
    <source>
        <dbReference type="ARBA" id="ARBA00022741"/>
    </source>
</evidence>
<dbReference type="VEuPathDB" id="TriTrypDB:TCDM_06584"/>
<dbReference type="Pfam" id="PF16897">
    <property type="entry name" value="MMR_HSR1_Xtn"/>
    <property type="match status" value="1"/>
</dbReference>
<name>V5BKY5_TRYCR</name>